<dbReference type="EMBL" id="LT906467">
    <property type="protein sequence ID" value="SNV76509.1"/>
    <property type="molecule type" value="Genomic_DNA"/>
</dbReference>
<evidence type="ECO:0000313" key="7">
    <source>
        <dbReference type="EMBL" id="SNV76509.1"/>
    </source>
</evidence>
<evidence type="ECO:0000313" key="8">
    <source>
        <dbReference type="Proteomes" id="UP000028780"/>
    </source>
</evidence>
<feature type="domain" description="ABC transporter" evidence="5">
    <location>
        <begin position="361"/>
        <end position="564"/>
    </location>
</feature>
<dbReference type="SMART" id="SM00382">
    <property type="entry name" value="AAA"/>
    <property type="match status" value="2"/>
</dbReference>
<reference evidence="7 9" key="2">
    <citation type="submission" date="2017-06" db="EMBL/GenBank/DDBJ databases">
        <authorList>
            <consortium name="Pathogen Informatics"/>
        </authorList>
    </citation>
    <scope>NUCLEOTIDE SEQUENCE [LARGE SCALE GENOMIC DNA]</scope>
    <source>
        <strain evidence="7 9">NCTC13015</strain>
    </source>
</reference>
<name>A0A076NSF8_9CORY</name>
<keyword evidence="4" id="KW-0175">Coiled coil</keyword>
<sequence>MVAPLHIGLDGISFSYPGGKRVLTDISFAVPSGSVTGLIGENGAGKSTLLSVISRELVPDTGELITPPVTGFIAQETSLPFTEPASMLIDAAVAELRNVEADITRLGEAMSTAEGADNAALAADFDLALARAEQSGVWELDARIATVLAGLGLANVPLSTPLGEMSGGQRRRFALATLLLRPVDAMVLDEPTNHLDDEAVDFLVGELEAFKGPVLVASHNRYFLDTVCDGIVDLDLGLGAEGGFGEETRQGARFSGAFSDYLAAREDRRRRWESDYAAQEHERARLEKAAEQDEEDIFHSHENKTETRKAAKFYSDKAAKTVGNRRRSARLRLEALEREAIPAPPARLAFRGVPEHTATSIGVPAIVTKGLAVPERLAPLDLKVQPGEQLLIEGPNGSGKSTLLKILDGTLTDFEGECLIPEEYTVARLEQDDNWQDLSVTAAEAFAARTGETGPTLVEMGLMTQAQSEKKLEDLSLGQRRRVSLGIILSSPPDLLLLDEPTNHLSLALAEELEHALLDFAGTVVITSHDRWVRRQWRERIRQKDGRARILTLSTMWTGEVWRDETD</sequence>
<dbReference type="SUPFAM" id="SSF52540">
    <property type="entry name" value="P-loop containing nucleoside triphosphate hydrolases"/>
    <property type="match status" value="2"/>
</dbReference>
<dbReference type="InterPro" id="IPR003439">
    <property type="entry name" value="ABC_transporter-like_ATP-bd"/>
</dbReference>
<accession>A0A076NSF8</accession>
<keyword evidence="3" id="KW-0067">ATP-binding</keyword>
<dbReference type="PROSITE" id="PS50893">
    <property type="entry name" value="ABC_TRANSPORTER_2"/>
    <property type="match status" value="2"/>
</dbReference>
<evidence type="ECO:0000313" key="6">
    <source>
        <dbReference type="EMBL" id="AIJ33872.1"/>
    </source>
</evidence>
<dbReference type="InterPro" id="IPR027417">
    <property type="entry name" value="P-loop_NTPase"/>
</dbReference>
<dbReference type="OrthoDB" id="3239744at2"/>
<protein>
    <submittedName>
        <fullName evidence="6">ABC transporter ATPase</fullName>
    </submittedName>
</protein>
<dbReference type="FunFam" id="3.40.50.300:FF:000011">
    <property type="entry name" value="Putative ABC transporter ATP-binding component"/>
    <property type="match status" value="1"/>
</dbReference>
<organism evidence="6 8">
    <name type="scientific">Corynebacterium imitans</name>
    <dbReference type="NCBI Taxonomy" id="156978"/>
    <lineage>
        <taxon>Bacteria</taxon>
        <taxon>Bacillati</taxon>
        <taxon>Actinomycetota</taxon>
        <taxon>Actinomycetes</taxon>
        <taxon>Mycobacteriales</taxon>
        <taxon>Corynebacteriaceae</taxon>
        <taxon>Corynebacterium</taxon>
    </lineage>
</organism>
<evidence type="ECO:0000313" key="9">
    <source>
        <dbReference type="Proteomes" id="UP000215374"/>
    </source>
</evidence>
<keyword evidence="8" id="KW-1185">Reference proteome</keyword>
<dbReference type="PANTHER" id="PTHR19211:SF6">
    <property type="entry name" value="BLL7188 PROTEIN"/>
    <property type="match status" value="1"/>
</dbReference>
<evidence type="ECO:0000259" key="5">
    <source>
        <dbReference type="PROSITE" id="PS50893"/>
    </source>
</evidence>
<feature type="coiled-coil region" evidence="4">
    <location>
        <begin position="269"/>
        <end position="339"/>
    </location>
</feature>
<keyword evidence="1" id="KW-0677">Repeat</keyword>
<dbReference type="InterPro" id="IPR017871">
    <property type="entry name" value="ABC_transporter-like_CS"/>
</dbReference>
<dbReference type="HOGENOM" id="CLU_000604_36_0_11"/>
<dbReference type="Gene3D" id="3.40.50.300">
    <property type="entry name" value="P-loop containing nucleotide triphosphate hydrolases"/>
    <property type="match status" value="2"/>
</dbReference>
<evidence type="ECO:0000256" key="4">
    <source>
        <dbReference type="SAM" id="Coils"/>
    </source>
</evidence>
<dbReference type="AlphaFoldDB" id="A0A076NSF8"/>
<dbReference type="Proteomes" id="UP000028780">
    <property type="component" value="Chromosome"/>
</dbReference>
<keyword evidence="2" id="KW-0547">Nucleotide-binding</keyword>
<dbReference type="Pfam" id="PF00005">
    <property type="entry name" value="ABC_tran"/>
    <property type="match status" value="2"/>
</dbReference>
<evidence type="ECO:0000256" key="1">
    <source>
        <dbReference type="ARBA" id="ARBA00022737"/>
    </source>
</evidence>
<evidence type="ECO:0000256" key="2">
    <source>
        <dbReference type="ARBA" id="ARBA00022741"/>
    </source>
</evidence>
<dbReference type="RefSeq" id="WP_038591433.1">
    <property type="nucleotide sequence ID" value="NZ_CP009211.1"/>
</dbReference>
<dbReference type="PANTHER" id="PTHR19211">
    <property type="entry name" value="ATP-BINDING TRANSPORT PROTEIN-RELATED"/>
    <property type="match status" value="1"/>
</dbReference>
<feature type="domain" description="ABC transporter" evidence="5">
    <location>
        <begin position="7"/>
        <end position="261"/>
    </location>
</feature>
<dbReference type="InterPro" id="IPR050611">
    <property type="entry name" value="ABCF"/>
</dbReference>
<dbReference type="GO" id="GO:0005524">
    <property type="term" value="F:ATP binding"/>
    <property type="evidence" value="ECO:0007669"/>
    <property type="project" value="UniProtKB-KW"/>
</dbReference>
<gene>
    <name evidence="7" type="primary">yheS_2</name>
    <name evidence="6" type="ORF">CIMIT_08100</name>
    <name evidence="7" type="ORF">SAMEA4535761_01680</name>
</gene>
<dbReference type="KEGG" id="cii:CIMIT_08100"/>
<dbReference type="CDD" id="cd03221">
    <property type="entry name" value="ABCF_EF-3"/>
    <property type="match status" value="1"/>
</dbReference>
<proteinExistence type="predicted"/>
<dbReference type="PROSITE" id="PS00211">
    <property type="entry name" value="ABC_TRANSPORTER_1"/>
    <property type="match status" value="2"/>
</dbReference>
<dbReference type="eggNOG" id="COG0488">
    <property type="taxonomic scope" value="Bacteria"/>
</dbReference>
<dbReference type="STRING" id="156978.CIMIT_08100"/>
<evidence type="ECO:0000256" key="3">
    <source>
        <dbReference type="ARBA" id="ARBA00022840"/>
    </source>
</evidence>
<dbReference type="Proteomes" id="UP000215374">
    <property type="component" value="Chromosome 1"/>
</dbReference>
<dbReference type="GO" id="GO:0016887">
    <property type="term" value="F:ATP hydrolysis activity"/>
    <property type="evidence" value="ECO:0007669"/>
    <property type="project" value="InterPro"/>
</dbReference>
<reference evidence="6 8" key="1">
    <citation type="submission" date="2014-08" db="EMBL/GenBank/DDBJ databases">
        <title>Complete genome sequence of Corynebacterium imitans DSM 44264, isolated from a five-month-old boy with suspected pharyngeal diphtheria.</title>
        <authorList>
            <person name="Mollmann S."/>
            <person name="Albersmeier A."/>
            <person name="Ruckert C."/>
            <person name="Tauch A."/>
        </authorList>
    </citation>
    <scope>NUCLEOTIDE SEQUENCE [LARGE SCALE GENOMIC DNA]</scope>
    <source>
        <strain evidence="6 8">DSM 44264</strain>
    </source>
</reference>
<dbReference type="InterPro" id="IPR003593">
    <property type="entry name" value="AAA+_ATPase"/>
</dbReference>
<dbReference type="EMBL" id="CP009211">
    <property type="protein sequence ID" value="AIJ33872.1"/>
    <property type="molecule type" value="Genomic_DNA"/>
</dbReference>